<evidence type="ECO:0000256" key="1">
    <source>
        <dbReference type="ARBA" id="ARBA00023175"/>
    </source>
</evidence>
<evidence type="ECO:0000313" key="5">
    <source>
        <dbReference type="Proteomes" id="UP000811246"/>
    </source>
</evidence>
<sequence length="141" mass="15962">MQIYAFLQTGPNATTKENWRVNYRALNYLFDISQSGRSSIAYEMGVQMVEIYNEQVHDLLSSGSSQKKLGILTHLQPNGLAVPDANMQPVKSASDVMKLMDTGLRNRAVGATALNERSSHSHSVHYSCWWEGFEDWCCFPW</sequence>
<reference evidence="4" key="1">
    <citation type="submission" date="2021-01" db="EMBL/GenBank/DDBJ databases">
        <authorList>
            <person name="Lovell J.T."/>
            <person name="Bentley N."/>
            <person name="Bhattarai G."/>
            <person name="Jenkins J.W."/>
            <person name="Sreedasyam A."/>
            <person name="Alarcon Y."/>
            <person name="Bock C."/>
            <person name="Boston L."/>
            <person name="Carlson J."/>
            <person name="Cervantes K."/>
            <person name="Clermont K."/>
            <person name="Krom N."/>
            <person name="Kubenka K."/>
            <person name="Mamidi S."/>
            <person name="Mattison C."/>
            <person name="Monteros M."/>
            <person name="Pisani C."/>
            <person name="Plott C."/>
            <person name="Rajasekar S."/>
            <person name="Rhein H.S."/>
            <person name="Rohla C."/>
            <person name="Song M."/>
            <person name="Hilaire R.S."/>
            <person name="Shu S."/>
            <person name="Wells L."/>
            <person name="Wang X."/>
            <person name="Webber J."/>
            <person name="Heerema R.J."/>
            <person name="Klein P."/>
            <person name="Conner P."/>
            <person name="Grauke L."/>
            <person name="Grimwood J."/>
            <person name="Schmutz J."/>
            <person name="Randall J.J."/>
        </authorList>
    </citation>
    <scope>NUCLEOTIDE SEQUENCE</scope>
    <source>
        <tissue evidence="4">Leaf</tissue>
    </source>
</reference>
<comment type="similarity">
    <text evidence="2">Belongs to the TRAFAC class myosin-kinesin ATPase superfamily. Kinesin family.</text>
</comment>
<organism evidence="4 5">
    <name type="scientific">Carya illinoinensis</name>
    <name type="common">Pecan</name>
    <dbReference type="NCBI Taxonomy" id="32201"/>
    <lineage>
        <taxon>Eukaryota</taxon>
        <taxon>Viridiplantae</taxon>
        <taxon>Streptophyta</taxon>
        <taxon>Embryophyta</taxon>
        <taxon>Tracheophyta</taxon>
        <taxon>Spermatophyta</taxon>
        <taxon>Magnoliopsida</taxon>
        <taxon>eudicotyledons</taxon>
        <taxon>Gunneridae</taxon>
        <taxon>Pentapetalae</taxon>
        <taxon>rosids</taxon>
        <taxon>fabids</taxon>
        <taxon>Fagales</taxon>
        <taxon>Juglandaceae</taxon>
        <taxon>Carya</taxon>
    </lineage>
</organism>
<dbReference type="GO" id="GO:0015630">
    <property type="term" value="C:microtubule cytoskeleton"/>
    <property type="evidence" value="ECO:0007669"/>
    <property type="project" value="TreeGrafter"/>
</dbReference>
<dbReference type="Pfam" id="PF00225">
    <property type="entry name" value="Kinesin"/>
    <property type="match status" value="1"/>
</dbReference>
<dbReference type="PROSITE" id="PS50067">
    <property type="entry name" value="KINESIN_MOTOR_2"/>
    <property type="match status" value="1"/>
</dbReference>
<keyword evidence="1" id="KW-0505">Motor protein</keyword>
<dbReference type="AlphaFoldDB" id="A0A922AB70"/>
<feature type="domain" description="Kinesin motor" evidence="3">
    <location>
        <begin position="1"/>
        <end position="141"/>
    </location>
</feature>
<accession>A0A922AB70</accession>
<dbReference type="GO" id="GO:0008017">
    <property type="term" value="F:microtubule binding"/>
    <property type="evidence" value="ECO:0007669"/>
    <property type="project" value="InterPro"/>
</dbReference>
<gene>
    <name evidence="4" type="ORF">I3842_15G116200</name>
</gene>
<dbReference type="EMBL" id="CM031839">
    <property type="protein sequence ID" value="KAG6675691.1"/>
    <property type="molecule type" value="Genomic_DNA"/>
</dbReference>
<dbReference type="InterPro" id="IPR001752">
    <property type="entry name" value="Kinesin_motor_dom"/>
</dbReference>
<evidence type="ECO:0000313" key="4">
    <source>
        <dbReference type="EMBL" id="KAG6675691.1"/>
    </source>
</evidence>
<dbReference type="PANTHER" id="PTHR47972">
    <property type="entry name" value="KINESIN-LIKE PROTEIN KLP-3"/>
    <property type="match status" value="1"/>
</dbReference>
<proteinExistence type="inferred from homology"/>
<evidence type="ECO:0000259" key="3">
    <source>
        <dbReference type="PROSITE" id="PS50067"/>
    </source>
</evidence>
<dbReference type="Proteomes" id="UP000811246">
    <property type="component" value="Chromosome 15"/>
</dbReference>
<comment type="caution">
    <text evidence="2">Lacks conserved residue(s) required for the propagation of feature annotation.</text>
</comment>
<dbReference type="GO" id="GO:0007018">
    <property type="term" value="P:microtubule-based movement"/>
    <property type="evidence" value="ECO:0007669"/>
    <property type="project" value="InterPro"/>
</dbReference>
<comment type="caution">
    <text evidence="4">The sequence shown here is derived from an EMBL/GenBank/DDBJ whole genome shotgun (WGS) entry which is preliminary data.</text>
</comment>
<dbReference type="GO" id="GO:0005524">
    <property type="term" value="F:ATP binding"/>
    <property type="evidence" value="ECO:0007669"/>
    <property type="project" value="InterPro"/>
</dbReference>
<name>A0A922AB70_CARIL</name>
<dbReference type="GO" id="GO:0003777">
    <property type="term" value="F:microtubule motor activity"/>
    <property type="evidence" value="ECO:0007669"/>
    <property type="project" value="InterPro"/>
</dbReference>
<dbReference type="PANTHER" id="PTHR47972:SF14">
    <property type="entry name" value="KINESIN-LIKE PROTEIN KIN-14J"/>
    <property type="match status" value="1"/>
</dbReference>
<evidence type="ECO:0000256" key="2">
    <source>
        <dbReference type="PROSITE-ProRule" id="PRU00283"/>
    </source>
</evidence>
<protein>
    <recommendedName>
        <fullName evidence="3">Kinesin motor domain-containing protein</fullName>
    </recommendedName>
</protein>
<dbReference type="InterPro" id="IPR027640">
    <property type="entry name" value="Kinesin-like_fam"/>
</dbReference>